<dbReference type="GO" id="GO:0001732">
    <property type="term" value="P:formation of cytoplasmic translation initiation complex"/>
    <property type="evidence" value="ECO:0007669"/>
    <property type="project" value="UniProtKB-UniRule"/>
</dbReference>
<comment type="caution">
    <text evidence="3">The sequence shown here is derived from an EMBL/GenBank/DDBJ whole genome shotgun (WGS) entry which is preliminary data.</text>
</comment>
<comment type="subcellular location">
    <subcellularLocation>
        <location evidence="1">Cytoplasm</location>
    </subcellularLocation>
</comment>
<dbReference type="Pfam" id="PF10075">
    <property type="entry name" value="CSN8_PSD8_EIF3K"/>
    <property type="match status" value="1"/>
</dbReference>
<dbReference type="InterPro" id="IPR036390">
    <property type="entry name" value="WH_DNA-bd_sf"/>
</dbReference>
<keyword evidence="1" id="KW-0648">Protein biosynthesis</keyword>
<dbReference type="InterPro" id="IPR016020">
    <property type="entry name" value="Transl_init_fac_sub12_N_euk"/>
</dbReference>
<dbReference type="InterPro" id="IPR033464">
    <property type="entry name" value="CSN8_PSD8_EIF3K"/>
</dbReference>
<dbReference type="InterPro" id="IPR016024">
    <property type="entry name" value="ARM-type_fold"/>
</dbReference>
<dbReference type="GO" id="GO:0016282">
    <property type="term" value="C:eukaryotic 43S preinitiation complex"/>
    <property type="evidence" value="ECO:0007669"/>
    <property type="project" value="UniProtKB-UniRule"/>
</dbReference>
<evidence type="ECO:0000313" key="3">
    <source>
        <dbReference type="EMBL" id="KAF3078117.1"/>
    </source>
</evidence>
<comment type="function">
    <text evidence="1">Component of the eukaryotic translation initiation factor 3 (eIF-3) complex, which is involved in protein synthesis of a specialized repertoire of mRNAs and, together with other initiation factors, stimulates binding of mRNA and methionyl-tRNAi to the 40S ribosome. The eIF-3 complex specifically targets and initiates translation of a subset of mRNAs involved in cell proliferation.</text>
</comment>
<keyword evidence="1" id="KW-0963">Cytoplasm</keyword>
<sequence length="244" mass="27903">MNRFHRSLKRNILALSDTILCILSSQFSPYHPLSLKRSEGDILIRLLPPQSRYQFNPHLTNSETITNILVKALTAFPSSDFSLCRHLLPPNFLPPIPNATELTEAVQKLTTLNSLLESCNFKEFWNTLDSDDLFADLIADVQGFEDTIRRRITGVDTSDVETRIPGVIDSSMREIERTMLEDWLNLRDEKFEEFVTSVAGYQIDGNTVIISLNKDNEAKPTITRESVKIDQFSRVIRRAYEQPA</sequence>
<dbReference type="HAMAP" id="MF_03010">
    <property type="entry name" value="eIF3k"/>
    <property type="match status" value="1"/>
</dbReference>
<reference evidence="3 4" key="1">
    <citation type="submission" date="2019-06" db="EMBL/GenBank/DDBJ databases">
        <authorList>
            <person name="Palmer J.M."/>
        </authorList>
    </citation>
    <scope>NUCLEOTIDE SEQUENCE [LARGE SCALE GENOMIC DNA]</scope>
    <source>
        <strain evidence="3 4">TWF102</strain>
    </source>
</reference>
<dbReference type="GO" id="GO:0003723">
    <property type="term" value="F:RNA binding"/>
    <property type="evidence" value="ECO:0007669"/>
    <property type="project" value="UniProtKB-UniRule"/>
</dbReference>
<protein>
    <recommendedName>
        <fullName evidence="1">Eukaryotic translation initiation factor 3 subunit K</fullName>
        <shortName evidence="1">eIF3k</shortName>
    </recommendedName>
    <alternativeName>
        <fullName evidence="1">eIF-3 p25</fullName>
    </alternativeName>
</protein>
<evidence type="ECO:0000259" key="2">
    <source>
        <dbReference type="Pfam" id="PF10075"/>
    </source>
</evidence>
<dbReference type="PANTHER" id="PTHR13022:SF0">
    <property type="entry name" value="EUKARYOTIC TRANSLATION INITIATION FACTOR 3 SUBUNIT K"/>
    <property type="match status" value="1"/>
</dbReference>
<evidence type="ECO:0000256" key="1">
    <source>
        <dbReference type="HAMAP-Rule" id="MF_03010"/>
    </source>
</evidence>
<dbReference type="GO" id="GO:0033290">
    <property type="term" value="C:eukaryotic 48S preinitiation complex"/>
    <property type="evidence" value="ECO:0007669"/>
    <property type="project" value="UniProtKB-UniRule"/>
</dbReference>
<dbReference type="EMBL" id="WIQW01000184">
    <property type="protein sequence ID" value="KAF3078117.1"/>
    <property type="molecule type" value="Genomic_DNA"/>
</dbReference>
<name>A0A7C8MYU1_ORBOL</name>
<dbReference type="AlphaFoldDB" id="A0A7C8MYU1"/>
<dbReference type="InterPro" id="IPR009374">
    <property type="entry name" value="eIF3k"/>
</dbReference>
<dbReference type="Proteomes" id="UP000475325">
    <property type="component" value="Unassembled WGS sequence"/>
</dbReference>
<dbReference type="InterPro" id="IPR036388">
    <property type="entry name" value="WH-like_DNA-bd_sf"/>
</dbReference>
<comment type="similarity">
    <text evidence="1">Belongs to the eIF-3 subunit K family.</text>
</comment>
<accession>A0A7C8MYU1</accession>
<organism evidence="3 4">
    <name type="scientific">Orbilia oligospora</name>
    <name type="common">Nematode-trapping fungus</name>
    <name type="synonym">Arthrobotrys oligospora</name>
    <dbReference type="NCBI Taxonomy" id="2813651"/>
    <lineage>
        <taxon>Eukaryota</taxon>
        <taxon>Fungi</taxon>
        <taxon>Dikarya</taxon>
        <taxon>Ascomycota</taxon>
        <taxon>Pezizomycotina</taxon>
        <taxon>Orbiliomycetes</taxon>
        <taxon>Orbiliales</taxon>
        <taxon>Orbiliaceae</taxon>
        <taxon>Orbilia</taxon>
    </lineage>
</organism>
<dbReference type="PANTHER" id="PTHR13022">
    <property type="entry name" value="EUKARYOTIC TRANSLATION INITIATION FACTOR 3 SUBUNIT 11"/>
    <property type="match status" value="1"/>
</dbReference>
<dbReference type="SUPFAM" id="SSF48371">
    <property type="entry name" value="ARM repeat"/>
    <property type="match status" value="1"/>
</dbReference>
<dbReference type="SUPFAM" id="SSF46785">
    <property type="entry name" value="Winged helix' DNA-binding domain"/>
    <property type="match status" value="1"/>
</dbReference>
<feature type="domain" description="CSN8/PSMD8/EIF3K" evidence="2">
    <location>
        <begin position="61"/>
        <end position="220"/>
    </location>
</feature>
<comment type="subunit">
    <text evidence="1">Component of the eukaryotic translation initiation factor 3 (eIF-3) complex.</text>
</comment>
<dbReference type="Gene3D" id="1.25.40.250">
    <property type="entry name" value="ARM repeat, domain 1"/>
    <property type="match status" value="1"/>
</dbReference>
<dbReference type="Gene3D" id="1.10.10.10">
    <property type="entry name" value="Winged helix-like DNA-binding domain superfamily/Winged helix DNA-binding domain"/>
    <property type="match status" value="1"/>
</dbReference>
<dbReference type="GO" id="GO:0005852">
    <property type="term" value="C:eukaryotic translation initiation factor 3 complex"/>
    <property type="evidence" value="ECO:0007669"/>
    <property type="project" value="UniProtKB-UniRule"/>
</dbReference>
<dbReference type="GO" id="GO:0003743">
    <property type="term" value="F:translation initiation factor activity"/>
    <property type="evidence" value="ECO:0007669"/>
    <property type="project" value="UniProtKB-UniRule"/>
</dbReference>
<gene>
    <name evidence="3" type="ORF">TWF102_003813</name>
</gene>
<proteinExistence type="inferred from homology"/>
<dbReference type="GO" id="GO:0043022">
    <property type="term" value="F:ribosome binding"/>
    <property type="evidence" value="ECO:0007669"/>
    <property type="project" value="InterPro"/>
</dbReference>
<dbReference type="GO" id="GO:0006446">
    <property type="term" value="P:regulation of translational initiation"/>
    <property type="evidence" value="ECO:0007669"/>
    <property type="project" value="InterPro"/>
</dbReference>
<keyword evidence="1" id="KW-0396">Initiation factor</keyword>
<evidence type="ECO:0000313" key="4">
    <source>
        <dbReference type="Proteomes" id="UP000475325"/>
    </source>
</evidence>